<accession>A0A444IXJ5</accession>
<dbReference type="AlphaFoldDB" id="A0A444IXJ5"/>
<evidence type="ECO:0000313" key="3">
    <source>
        <dbReference type="Proteomes" id="UP000287853"/>
    </source>
</evidence>
<gene>
    <name evidence="2" type="ORF">H206_02669</name>
</gene>
<keyword evidence="1" id="KW-0472">Membrane</keyword>
<dbReference type="EMBL" id="MTKO01000076">
    <property type="protein sequence ID" value="RWX45553.1"/>
    <property type="molecule type" value="Genomic_DNA"/>
</dbReference>
<feature type="transmembrane region" description="Helical" evidence="1">
    <location>
        <begin position="18"/>
        <end position="44"/>
    </location>
</feature>
<name>A0A444IXJ5_9BACT</name>
<keyword evidence="1" id="KW-1133">Transmembrane helix</keyword>
<proteinExistence type="predicted"/>
<evidence type="ECO:0000256" key="1">
    <source>
        <dbReference type="SAM" id="Phobius"/>
    </source>
</evidence>
<keyword evidence="3" id="KW-1185">Reference proteome</keyword>
<reference evidence="2 3" key="1">
    <citation type="submission" date="2017-01" db="EMBL/GenBank/DDBJ databases">
        <title>The cable genome- insights into the physiology and evolution of filamentous bacteria capable of sulfide oxidation via long distance electron transfer.</title>
        <authorList>
            <person name="Schreiber L."/>
            <person name="Bjerg J.T."/>
            <person name="Boggild A."/>
            <person name="Van De Vossenberg J."/>
            <person name="Meysman F."/>
            <person name="Nielsen L.P."/>
            <person name="Schramm A."/>
            <person name="Kjeldsen K.U."/>
        </authorList>
    </citation>
    <scope>NUCLEOTIDE SEQUENCE [LARGE SCALE GENOMIC DNA]</scope>
    <source>
        <strain evidence="2">MCF</strain>
    </source>
</reference>
<feature type="transmembrane region" description="Helical" evidence="1">
    <location>
        <begin position="56"/>
        <end position="79"/>
    </location>
</feature>
<evidence type="ECO:0000313" key="2">
    <source>
        <dbReference type="EMBL" id="RWX45553.1"/>
    </source>
</evidence>
<keyword evidence="1" id="KW-0812">Transmembrane</keyword>
<comment type="caution">
    <text evidence="2">The sequence shown here is derived from an EMBL/GenBank/DDBJ whole genome shotgun (WGS) entry which is preliminary data.</text>
</comment>
<organism evidence="2 3">
    <name type="scientific">Candidatus Electrothrix aarhusensis</name>
    <dbReference type="NCBI Taxonomy" id="1859131"/>
    <lineage>
        <taxon>Bacteria</taxon>
        <taxon>Pseudomonadati</taxon>
        <taxon>Thermodesulfobacteriota</taxon>
        <taxon>Desulfobulbia</taxon>
        <taxon>Desulfobulbales</taxon>
        <taxon>Desulfobulbaceae</taxon>
        <taxon>Candidatus Electrothrix</taxon>
    </lineage>
</organism>
<protein>
    <submittedName>
        <fullName evidence="2">Uncharacterized protein</fullName>
    </submittedName>
</protein>
<dbReference type="Proteomes" id="UP000287853">
    <property type="component" value="Unassembled WGS sequence"/>
</dbReference>
<sequence>MIDTEDILKAIWHVLKMFIFMFLVNIVFYYLGFIVLKIVTLWKYPTKEMTKKDENIVICTGAIMPFFIFACFFIVNNYIA</sequence>